<keyword evidence="4" id="KW-0067">ATP-binding</keyword>
<dbReference type="InterPro" id="IPR011009">
    <property type="entry name" value="Kinase-like_dom_sf"/>
</dbReference>
<feature type="domain" description="Protein kinase" evidence="7">
    <location>
        <begin position="1"/>
        <end position="236"/>
    </location>
</feature>
<dbReference type="Pfam" id="PF00069">
    <property type="entry name" value="Pkinase"/>
    <property type="match status" value="1"/>
</dbReference>
<proteinExistence type="inferred from homology"/>
<sequence>MDAGSLDRLYGENVPEDVMSKITFAVGGKGGSAAPADSMLAVLRRQVVNGLKFLKDKLSIIHRDVKPTNVLVNFQGEVKLCDFGVSGQLIQSLARTNVGCQSYMAPERISSAAAGVYTVQADVWSLGLSLLEVGRGEYPYPPDKYDSVFAQLTAIAQGEPPPLSPAKYSFECRDFVSQWSVAPPALCPSRFLFFRLFFSGSQASTNVRGAARARVHQEARERAGGHEVVGKKGVRFSEIPDEVHDIAGMKEKGRNERKRRQ</sequence>
<dbReference type="SUPFAM" id="SSF56112">
    <property type="entry name" value="Protein kinase-like (PK-like)"/>
    <property type="match status" value="1"/>
</dbReference>
<dbReference type="PANTHER" id="PTHR48013">
    <property type="entry name" value="DUAL SPECIFICITY MITOGEN-ACTIVATED PROTEIN KINASE KINASE 5-RELATED"/>
    <property type="match status" value="1"/>
</dbReference>
<evidence type="ECO:0000313" key="9">
    <source>
        <dbReference type="Proteomes" id="UP000673691"/>
    </source>
</evidence>
<dbReference type="GO" id="GO:0005524">
    <property type="term" value="F:ATP binding"/>
    <property type="evidence" value="ECO:0007669"/>
    <property type="project" value="UniProtKB-KW"/>
</dbReference>
<keyword evidence="1" id="KW-0808">Transferase</keyword>
<dbReference type="OrthoDB" id="10252354at2759"/>
<evidence type="ECO:0000313" key="8">
    <source>
        <dbReference type="EMBL" id="KAG5459540.1"/>
    </source>
</evidence>
<dbReference type="EC" id="2.7.12.2" evidence="6"/>
<feature type="non-terminal residue" evidence="8">
    <location>
        <position position="261"/>
    </location>
</feature>
<keyword evidence="2" id="KW-0547">Nucleotide-binding</keyword>
<accession>A0A8H7ZUG6</accession>
<evidence type="ECO:0000256" key="2">
    <source>
        <dbReference type="ARBA" id="ARBA00022741"/>
    </source>
</evidence>
<protein>
    <recommendedName>
        <fullName evidence="6">mitogen-activated protein kinase kinase</fullName>
        <ecNumber evidence="6">2.7.12.2</ecNumber>
    </recommendedName>
</protein>
<gene>
    <name evidence="8" type="ORF">BJ554DRAFT_46</name>
</gene>
<dbReference type="Proteomes" id="UP000673691">
    <property type="component" value="Unassembled WGS sequence"/>
</dbReference>
<evidence type="ECO:0000256" key="3">
    <source>
        <dbReference type="ARBA" id="ARBA00022777"/>
    </source>
</evidence>
<organism evidence="8 9">
    <name type="scientific">Olpidium bornovanus</name>
    <dbReference type="NCBI Taxonomy" id="278681"/>
    <lineage>
        <taxon>Eukaryota</taxon>
        <taxon>Fungi</taxon>
        <taxon>Fungi incertae sedis</taxon>
        <taxon>Olpidiomycota</taxon>
        <taxon>Olpidiomycotina</taxon>
        <taxon>Olpidiomycetes</taxon>
        <taxon>Olpidiales</taxon>
        <taxon>Olpidiaceae</taxon>
        <taxon>Olpidium</taxon>
    </lineage>
</organism>
<keyword evidence="9" id="KW-1185">Reference proteome</keyword>
<comment type="similarity">
    <text evidence="5">Belongs to the protein kinase superfamily. STE Ser/Thr protein kinase family. MAP kinase kinase subfamily.</text>
</comment>
<evidence type="ECO:0000259" key="7">
    <source>
        <dbReference type="PROSITE" id="PS50011"/>
    </source>
</evidence>
<evidence type="ECO:0000256" key="5">
    <source>
        <dbReference type="ARBA" id="ARBA00038035"/>
    </source>
</evidence>
<keyword evidence="3" id="KW-0418">Kinase</keyword>
<evidence type="ECO:0000256" key="4">
    <source>
        <dbReference type="ARBA" id="ARBA00022840"/>
    </source>
</evidence>
<comment type="caution">
    <text evidence="8">The sequence shown here is derived from an EMBL/GenBank/DDBJ whole genome shotgun (WGS) entry which is preliminary data.</text>
</comment>
<reference evidence="8 9" key="1">
    <citation type="journal article" name="Sci. Rep.">
        <title>Genome-scale phylogenetic analyses confirm Olpidium as the closest living zoosporic fungus to the non-flagellated, terrestrial fungi.</title>
        <authorList>
            <person name="Chang Y."/>
            <person name="Rochon D."/>
            <person name="Sekimoto S."/>
            <person name="Wang Y."/>
            <person name="Chovatia M."/>
            <person name="Sandor L."/>
            <person name="Salamov A."/>
            <person name="Grigoriev I.V."/>
            <person name="Stajich J.E."/>
            <person name="Spatafora J.W."/>
        </authorList>
    </citation>
    <scope>NUCLEOTIDE SEQUENCE [LARGE SCALE GENOMIC DNA]</scope>
    <source>
        <strain evidence="8">S191</strain>
    </source>
</reference>
<dbReference type="SMART" id="SM00220">
    <property type="entry name" value="S_TKc"/>
    <property type="match status" value="1"/>
</dbReference>
<evidence type="ECO:0000256" key="1">
    <source>
        <dbReference type="ARBA" id="ARBA00022679"/>
    </source>
</evidence>
<name>A0A8H7ZUG6_9FUNG</name>
<dbReference type="AlphaFoldDB" id="A0A8H7ZUG6"/>
<dbReference type="GO" id="GO:0071474">
    <property type="term" value="P:cellular hyperosmotic response"/>
    <property type="evidence" value="ECO:0007669"/>
    <property type="project" value="TreeGrafter"/>
</dbReference>
<dbReference type="GO" id="GO:0004708">
    <property type="term" value="F:MAP kinase kinase activity"/>
    <property type="evidence" value="ECO:0007669"/>
    <property type="project" value="UniProtKB-EC"/>
</dbReference>
<evidence type="ECO:0000256" key="6">
    <source>
        <dbReference type="ARBA" id="ARBA00038999"/>
    </source>
</evidence>
<dbReference type="InterPro" id="IPR000719">
    <property type="entry name" value="Prot_kinase_dom"/>
</dbReference>
<dbReference type="Gene3D" id="1.10.510.10">
    <property type="entry name" value="Transferase(Phosphotransferase) domain 1"/>
    <property type="match status" value="1"/>
</dbReference>
<dbReference type="PANTHER" id="PTHR48013:SF25">
    <property type="entry name" value="MAP KINASE KINASE PBS2"/>
    <property type="match status" value="1"/>
</dbReference>
<dbReference type="InterPro" id="IPR008271">
    <property type="entry name" value="Ser/Thr_kinase_AS"/>
</dbReference>
<dbReference type="PROSITE" id="PS00108">
    <property type="entry name" value="PROTEIN_KINASE_ST"/>
    <property type="match status" value="1"/>
</dbReference>
<dbReference type="PROSITE" id="PS50011">
    <property type="entry name" value="PROTEIN_KINASE_DOM"/>
    <property type="match status" value="1"/>
</dbReference>
<dbReference type="EMBL" id="JAEFCI010006669">
    <property type="protein sequence ID" value="KAG5459540.1"/>
    <property type="molecule type" value="Genomic_DNA"/>
</dbReference>